<dbReference type="Pfam" id="PF00773">
    <property type="entry name" value="RNB"/>
    <property type="match status" value="1"/>
</dbReference>
<accession>M1V973</accession>
<sequence>MWVSLATHTRVSFVTVPTCGWTSKARTPRVSASTWCSVPLGRSRRKPRARLVATAETAAAPDAHAAPLPGTVQDSEFERAEACSVVEVFHDRAVHIGVLRTTPAEAACATSFRVHLVSADNQEVSVAPDQVIANWSETLVPPLLFEELSTAGEQPEAWLPPVRFSQTRLQHAWDTARLWLQPHSTESWLALQSADRLGILALLSEGLYELHQEVSCRGARRGGPFTSAVELAARYQLRLRERFRRRLWPADETTSPVAKSLCDPFVLRILAAITLGSDNFRFRRVPRYGGGWRALPEPMVRARIVESFCERVHATRQSLDRTWHPEHLAVLRELEMLAASRSEHRRNLEPSLRTKRQGMSAPSTRLERLYPLAAAVCRRVASEVSPNTAISILVKLGQWTLSETSKESASTPPATLKRRPNVCPEPKIGQKIIAAFPDAVMTAARALRSRILSGRTRNQRSVWSHQFAFCVDSSSARILDDAFSVEIEQRCDPSSGASGHRPGDLQVTWHVHIVDIGRWLPAGHPVDQIACQRAQSLYLPGRPLHLLPPPLANAASFSEHLATDAITVSLRFRERSNDQHTGSDDLGAIEWFTVRRSVIPPVQRISYEELDRLILSNRRVRASSSSAAAAAAAAAAASASASASSPTDTSTETLLQRASNPLTILQKALNSAALEQRMRARMHARQRRNAGRIARVAHRRDGSLAVAEFALSPGYCLVDALLAAASEALIRFAAQHKIPVPVTRWTRVQNTELGTLAAQKVTASEPNAVQAYRPQRFGTAPLRRYLDLMTLRQISLYLEYGAEAPLLTRAQVARIAAQVQRNASAGMQKVVASRQSLMLDVLAERQSQVQRLGPGELVLNGLVASVSSNGRTALIILEDDQMEATVTLERSQRLRIGERRAFRLVRLDRTQCGARAIQLALVVDSVSV</sequence>
<feature type="domain" description="RNB" evidence="1">
    <location>
        <begin position="460"/>
        <end position="800"/>
    </location>
</feature>
<evidence type="ECO:0000313" key="2">
    <source>
        <dbReference type="EMBL" id="BAM81254.1"/>
    </source>
</evidence>
<dbReference type="AlphaFoldDB" id="M1V973"/>
<dbReference type="SMART" id="SM00955">
    <property type="entry name" value="RNB"/>
    <property type="match status" value="1"/>
</dbReference>
<dbReference type="Proteomes" id="UP000007014">
    <property type="component" value="Chromosome 14"/>
</dbReference>
<dbReference type="GO" id="GO:0000932">
    <property type="term" value="C:P-body"/>
    <property type="evidence" value="ECO:0007669"/>
    <property type="project" value="TreeGrafter"/>
</dbReference>
<dbReference type="STRING" id="280699.M1V973"/>
<dbReference type="GeneID" id="16995369"/>
<dbReference type="RefSeq" id="XP_005537290.1">
    <property type="nucleotide sequence ID" value="XM_005537233.1"/>
</dbReference>
<gene>
    <name evidence="2" type="ORF">CYME_CMN151C</name>
</gene>
<dbReference type="eggNOG" id="ENOG502S7A3">
    <property type="taxonomic scope" value="Eukaryota"/>
</dbReference>
<evidence type="ECO:0000259" key="1">
    <source>
        <dbReference type="SMART" id="SM00955"/>
    </source>
</evidence>
<protein>
    <submittedName>
        <fullName evidence="2">Probable ribonuclease R</fullName>
    </submittedName>
</protein>
<dbReference type="PANTHER" id="PTHR23355">
    <property type="entry name" value="RIBONUCLEASE"/>
    <property type="match status" value="1"/>
</dbReference>
<dbReference type="OrthoDB" id="5316at2759"/>
<dbReference type="EMBL" id="AP006496">
    <property type="protein sequence ID" value="BAM81254.1"/>
    <property type="molecule type" value="Genomic_DNA"/>
</dbReference>
<dbReference type="SUPFAM" id="SSF50249">
    <property type="entry name" value="Nucleic acid-binding proteins"/>
    <property type="match status" value="1"/>
</dbReference>
<dbReference type="GO" id="GO:0000175">
    <property type="term" value="F:3'-5'-RNA exonuclease activity"/>
    <property type="evidence" value="ECO:0007669"/>
    <property type="project" value="TreeGrafter"/>
</dbReference>
<dbReference type="HOGENOM" id="CLU_315084_0_0_1"/>
<organism evidence="2 3">
    <name type="scientific">Cyanidioschyzon merolae (strain NIES-3377 / 10D)</name>
    <name type="common">Unicellular red alga</name>
    <dbReference type="NCBI Taxonomy" id="280699"/>
    <lineage>
        <taxon>Eukaryota</taxon>
        <taxon>Rhodophyta</taxon>
        <taxon>Bangiophyceae</taxon>
        <taxon>Cyanidiales</taxon>
        <taxon>Cyanidiaceae</taxon>
        <taxon>Cyanidioschyzon</taxon>
    </lineage>
</organism>
<dbReference type="KEGG" id="cme:CYME_CMN151C"/>
<reference evidence="2 3" key="1">
    <citation type="journal article" date="2004" name="Nature">
        <title>Genome sequence of the ultrasmall unicellular red alga Cyanidioschyzon merolae 10D.</title>
        <authorList>
            <person name="Matsuzaki M."/>
            <person name="Misumi O."/>
            <person name="Shin-i T."/>
            <person name="Maruyama S."/>
            <person name="Takahara M."/>
            <person name="Miyagishima S."/>
            <person name="Mori T."/>
            <person name="Nishida K."/>
            <person name="Yagisawa F."/>
            <person name="Nishida K."/>
            <person name="Yoshida Y."/>
            <person name="Nishimura Y."/>
            <person name="Nakao S."/>
            <person name="Kobayashi T."/>
            <person name="Momoyama Y."/>
            <person name="Higashiyama T."/>
            <person name="Minoda A."/>
            <person name="Sano M."/>
            <person name="Nomoto H."/>
            <person name="Oishi K."/>
            <person name="Hayashi H."/>
            <person name="Ohta F."/>
            <person name="Nishizaka S."/>
            <person name="Haga S."/>
            <person name="Miura S."/>
            <person name="Morishita T."/>
            <person name="Kabeya Y."/>
            <person name="Terasawa K."/>
            <person name="Suzuki Y."/>
            <person name="Ishii Y."/>
            <person name="Asakawa S."/>
            <person name="Takano H."/>
            <person name="Ohta N."/>
            <person name="Kuroiwa H."/>
            <person name="Tanaka K."/>
            <person name="Shimizu N."/>
            <person name="Sugano S."/>
            <person name="Sato N."/>
            <person name="Nozaki H."/>
            <person name="Ogasawara N."/>
            <person name="Kohara Y."/>
            <person name="Kuroiwa T."/>
        </authorList>
    </citation>
    <scope>NUCLEOTIDE SEQUENCE [LARGE SCALE GENOMIC DNA]</scope>
    <source>
        <strain evidence="2 3">10D</strain>
    </source>
</reference>
<dbReference type="InterPro" id="IPR050180">
    <property type="entry name" value="RNR_Ribonuclease"/>
</dbReference>
<proteinExistence type="predicted"/>
<dbReference type="PANTHER" id="PTHR23355:SF59">
    <property type="entry name" value="EXORIBONUCLEASE II, MITOCHONDRIAL"/>
    <property type="match status" value="1"/>
</dbReference>
<dbReference type="InterPro" id="IPR012340">
    <property type="entry name" value="NA-bd_OB-fold"/>
</dbReference>
<keyword evidence="3" id="KW-1185">Reference proteome</keyword>
<evidence type="ECO:0000313" key="3">
    <source>
        <dbReference type="Proteomes" id="UP000007014"/>
    </source>
</evidence>
<dbReference type="GO" id="GO:0003723">
    <property type="term" value="F:RNA binding"/>
    <property type="evidence" value="ECO:0007669"/>
    <property type="project" value="InterPro"/>
</dbReference>
<dbReference type="Gramene" id="CMN151CT">
    <property type="protein sequence ID" value="CMN151CT"/>
    <property type="gene ID" value="CMN151C"/>
</dbReference>
<reference evidence="2 3" key="2">
    <citation type="journal article" date="2007" name="BMC Biol.">
        <title>A 100%-complete sequence reveals unusually simple genomic features in the hot-spring red alga Cyanidioschyzon merolae.</title>
        <authorList>
            <person name="Nozaki H."/>
            <person name="Takano H."/>
            <person name="Misumi O."/>
            <person name="Terasawa K."/>
            <person name="Matsuzaki M."/>
            <person name="Maruyama S."/>
            <person name="Nishida K."/>
            <person name="Yagisawa F."/>
            <person name="Yoshida Y."/>
            <person name="Fujiwara T."/>
            <person name="Takio S."/>
            <person name="Tamura K."/>
            <person name="Chung S.J."/>
            <person name="Nakamura S."/>
            <person name="Kuroiwa H."/>
            <person name="Tanaka K."/>
            <person name="Sato N."/>
            <person name="Kuroiwa T."/>
        </authorList>
    </citation>
    <scope>NUCLEOTIDE SEQUENCE [LARGE SCALE GENOMIC DNA]</scope>
    <source>
        <strain evidence="2 3">10D</strain>
    </source>
</reference>
<dbReference type="InterPro" id="IPR001900">
    <property type="entry name" value="RNase_II/R"/>
</dbReference>
<name>M1V973_CYAM1</name>
<dbReference type="GO" id="GO:0006402">
    <property type="term" value="P:mRNA catabolic process"/>
    <property type="evidence" value="ECO:0007669"/>
    <property type="project" value="TreeGrafter"/>
</dbReference>